<keyword evidence="3" id="KW-1185">Reference proteome</keyword>
<reference evidence="2 3" key="3">
    <citation type="journal article" date="2015" name="Genome Announc.">
        <title>Draft Genome Sequence of the Archiascomycetous Yeast Saitoella complicata.</title>
        <authorList>
            <person name="Yamauchi K."/>
            <person name="Kondo S."/>
            <person name="Hamamoto M."/>
            <person name="Takahashi Y."/>
            <person name="Ogura Y."/>
            <person name="Hayashi T."/>
            <person name="Nishida H."/>
        </authorList>
    </citation>
    <scope>NUCLEOTIDE SEQUENCE [LARGE SCALE GENOMIC DNA]</scope>
    <source>
        <strain evidence="2 3">NRRL Y-17804</strain>
    </source>
</reference>
<evidence type="ECO:0000313" key="3">
    <source>
        <dbReference type="Proteomes" id="UP000033140"/>
    </source>
</evidence>
<comment type="caution">
    <text evidence="2">The sequence shown here is derived from an EMBL/GenBank/DDBJ whole genome shotgun (WGS) entry which is preliminary data.</text>
</comment>
<evidence type="ECO:0000313" key="2">
    <source>
        <dbReference type="EMBL" id="GAO48528.1"/>
    </source>
</evidence>
<organism evidence="2 3">
    <name type="scientific">Saitoella complicata (strain BCRC 22490 / CBS 7301 / JCM 7358 / NBRC 10748 / NRRL Y-17804)</name>
    <dbReference type="NCBI Taxonomy" id="698492"/>
    <lineage>
        <taxon>Eukaryota</taxon>
        <taxon>Fungi</taxon>
        <taxon>Dikarya</taxon>
        <taxon>Ascomycota</taxon>
        <taxon>Taphrinomycotina</taxon>
        <taxon>Taphrinomycotina incertae sedis</taxon>
        <taxon>Saitoella</taxon>
    </lineage>
</organism>
<dbReference type="STRING" id="698492.A0A0E9NFD4"/>
<reference evidence="2 3" key="1">
    <citation type="journal article" date="2011" name="J. Gen. Appl. Microbiol.">
        <title>Draft genome sequencing of the enigmatic yeast Saitoella complicata.</title>
        <authorList>
            <person name="Nishida H."/>
            <person name="Hamamoto M."/>
            <person name="Sugiyama J."/>
        </authorList>
    </citation>
    <scope>NUCLEOTIDE SEQUENCE [LARGE SCALE GENOMIC DNA]</scope>
    <source>
        <strain evidence="2 3">NRRL Y-17804</strain>
    </source>
</reference>
<dbReference type="Proteomes" id="UP000033140">
    <property type="component" value="Unassembled WGS sequence"/>
</dbReference>
<dbReference type="EMBL" id="BACD03000015">
    <property type="protein sequence ID" value="GAO48528.1"/>
    <property type="molecule type" value="Genomic_DNA"/>
</dbReference>
<sequence>MSREESQKLSLDEEAQKRKERLALLKKRKRPQNETGEEAELPSVPIVQPSLPREEESIPTEPPVDENGESILGEETVEEAAARIAAKAKADAEKMKTDAPIDLFSLAGTKTRDYDLKRNLEQKLTRLKPRTDAAIATLLRQRLMEQQEKKNGGEPDLAVGMEMREQEARAEAAMEEA</sequence>
<reference evidence="2 3" key="2">
    <citation type="journal article" date="2014" name="J. Gen. Appl. Microbiol.">
        <title>The early diverging ascomycetous budding yeast Saitoella complicata has three histone deacetylases belonging to the Clr6, Hos2, and Rpd3 lineages.</title>
        <authorList>
            <person name="Nishida H."/>
            <person name="Matsumoto T."/>
            <person name="Kondo S."/>
            <person name="Hamamoto M."/>
            <person name="Yoshikawa H."/>
        </authorList>
    </citation>
    <scope>NUCLEOTIDE SEQUENCE [LARGE SCALE GENOMIC DNA]</scope>
    <source>
        <strain evidence="2 3">NRRL Y-17804</strain>
    </source>
</reference>
<dbReference type="GO" id="GO:0071014">
    <property type="term" value="C:post-mRNA release spliceosomal complex"/>
    <property type="evidence" value="ECO:0007669"/>
    <property type="project" value="TreeGrafter"/>
</dbReference>
<feature type="region of interest" description="Disordered" evidence="1">
    <location>
        <begin position="22"/>
        <end position="70"/>
    </location>
</feature>
<dbReference type="InterPro" id="IPR013169">
    <property type="entry name" value="mRNA_splic_Cwf18-like"/>
</dbReference>
<dbReference type="GO" id="GO:0005684">
    <property type="term" value="C:U2-type spliceosomal complex"/>
    <property type="evidence" value="ECO:0007669"/>
    <property type="project" value="TreeGrafter"/>
</dbReference>
<dbReference type="PANTHER" id="PTHR31551:SF1">
    <property type="entry name" value="COILED-COIL DOMAIN-CONTAINING PROTEIN 12"/>
    <property type="match status" value="1"/>
</dbReference>
<dbReference type="OrthoDB" id="10261348at2759"/>
<feature type="region of interest" description="Disordered" evidence="1">
    <location>
        <begin position="145"/>
        <end position="177"/>
    </location>
</feature>
<protein>
    <submittedName>
        <fullName evidence="2">Uncharacterized protein</fullName>
    </submittedName>
</protein>
<dbReference type="RefSeq" id="XP_019023963.1">
    <property type="nucleotide sequence ID" value="XM_019170939.1"/>
</dbReference>
<dbReference type="PANTHER" id="PTHR31551">
    <property type="entry name" value="PRE-MRNA-SPLICING FACTOR CWF18"/>
    <property type="match status" value="1"/>
</dbReference>
<dbReference type="AlphaFoldDB" id="A0A0E9NFD4"/>
<gene>
    <name evidence="2" type="ORF">G7K_2701-t1</name>
</gene>
<dbReference type="Pfam" id="PF08315">
    <property type="entry name" value="cwf18"/>
    <property type="match status" value="1"/>
</dbReference>
<proteinExistence type="predicted"/>
<name>A0A0E9NFD4_SAICN</name>
<evidence type="ECO:0000256" key="1">
    <source>
        <dbReference type="SAM" id="MobiDB-lite"/>
    </source>
</evidence>
<accession>A0A0E9NFD4</accession>
<feature type="compositionally biased region" description="Basic and acidic residues" evidence="1">
    <location>
        <begin position="162"/>
        <end position="177"/>
    </location>
</feature>